<evidence type="ECO:0000313" key="2">
    <source>
        <dbReference type="EMBL" id="PPA73969.1"/>
    </source>
</evidence>
<organism evidence="2 3">
    <name type="scientific">Achromobacter spanius</name>
    <dbReference type="NCBI Taxonomy" id="217203"/>
    <lineage>
        <taxon>Bacteria</taxon>
        <taxon>Pseudomonadati</taxon>
        <taxon>Pseudomonadota</taxon>
        <taxon>Betaproteobacteria</taxon>
        <taxon>Burkholderiales</taxon>
        <taxon>Alcaligenaceae</taxon>
        <taxon>Achromobacter</taxon>
    </lineage>
</organism>
<name>A0A2S5GLU6_9BURK</name>
<reference evidence="2 3" key="1">
    <citation type="submission" date="2018-02" db="EMBL/GenBank/DDBJ databases">
        <title>Draft Genome of Achromobacter spanius stain 6.</title>
        <authorList>
            <person name="Gunasekera T.S."/>
            <person name="Radwan O."/>
            <person name="Ruiz O.N."/>
        </authorList>
    </citation>
    <scope>NUCLEOTIDE SEQUENCE [LARGE SCALE GENOMIC DNA]</scope>
    <source>
        <strain evidence="2 3">6</strain>
    </source>
</reference>
<dbReference type="RefSeq" id="WP_104145101.1">
    <property type="nucleotide sequence ID" value="NZ_PREU01000012.1"/>
</dbReference>
<keyword evidence="1" id="KW-0812">Transmembrane</keyword>
<sequence>MFLLILLWVVLAVVVGVMAAGRGRRGIGWTVLAVLISPPLAGAFLLTLPDRSPRARVPVAPTHVDCPRCAGRILRDARVCRHCGGRVGG</sequence>
<evidence type="ECO:0000256" key="1">
    <source>
        <dbReference type="SAM" id="Phobius"/>
    </source>
</evidence>
<dbReference type="Proteomes" id="UP000239990">
    <property type="component" value="Unassembled WGS sequence"/>
</dbReference>
<keyword evidence="1" id="KW-1133">Transmembrane helix</keyword>
<gene>
    <name evidence="2" type="ORF">C4E15_23475</name>
</gene>
<evidence type="ECO:0000313" key="3">
    <source>
        <dbReference type="Proteomes" id="UP000239990"/>
    </source>
</evidence>
<dbReference type="OrthoDB" id="6028339at2"/>
<dbReference type="AlphaFoldDB" id="A0A2S5GLU6"/>
<protein>
    <recommendedName>
        <fullName evidence="4">Zinc ribbon domain-containing protein</fullName>
    </recommendedName>
</protein>
<comment type="caution">
    <text evidence="2">The sequence shown here is derived from an EMBL/GenBank/DDBJ whole genome shotgun (WGS) entry which is preliminary data.</text>
</comment>
<keyword evidence="1" id="KW-0472">Membrane</keyword>
<evidence type="ECO:0008006" key="4">
    <source>
        <dbReference type="Google" id="ProtNLM"/>
    </source>
</evidence>
<accession>A0A2S5GLU6</accession>
<dbReference type="EMBL" id="PREU01000012">
    <property type="protein sequence ID" value="PPA73969.1"/>
    <property type="molecule type" value="Genomic_DNA"/>
</dbReference>
<proteinExistence type="predicted"/>
<feature type="transmembrane region" description="Helical" evidence="1">
    <location>
        <begin position="29"/>
        <end position="48"/>
    </location>
</feature>